<dbReference type="InterPro" id="IPR035919">
    <property type="entry name" value="EAL_sf"/>
</dbReference>
<dbReference type="InterPro" id="IPR001633">
    <property type="entry name" value="EAL_dom"/>
</dbReference>
<proteinExistence type="predicted"/>
<feature type="region of interest" description="Disordered" evidence="1">
    <location>
        <begin position="1"/>
        <end position="39"/>
    </location>
</feature>
<dbReference type="SUPFAM" id="SSF141868">
    <property type="entry name" value="EAL domain-like"/>
    <property type="match status" value="1"/>
</dbReference>
<dbReference type="Pfam" id="PF00563">
    <property type="entry name" value="EAL"/>
    <property type="match status" value="1"/>
</dbReference>
<keyword evidence="4" id="KW-1185">Reference proteome</keyword>
<dbReference type="EMBL" id="FNMZ01000009">
    <property type="protein sequence ID" value="SDX72195.1"/>
    <property type="molecule type" value="Genomic_DNA"/>
</dbReference>
<dbReference type="RefSeq" id="WP_092684359.1">
    <property type="nucleotide sequence ID" value="NZ_FNMZ01000009.1"/>
</dbReference>
<organism evidence="3 4">
    <name type="scientific">Albimonas donghaensis</name>
    <dbReference type="NCBI Taxonomy" id="356660"/>
    <lineage>
        <taxon>Bacteria</taxon>
        <taxon>Pseudomonadati</taxon>
        <taxon>Pseudomonadota</taxon>
        <taxon>Alphaproteobacteria</taxon>
        <taxon>Rhodobacterales</taxon>
        <taxon>Paracoccaceae</taxon>
        <taxon>Albimonas</taxon>
    </lineage>
</organism>
<feature type="compositionally biased region" description="Gly residues" evidence="1">
    <location>
        <begin position="1"/>
        <end position="11"/>
    </location>
</feature>
<sequence>MVQDGGTAGRDGGGDRRYATKSRRGRSPLGRAGAGEAPVGMAPLAATPVAAPPVARPAAAKPPAAKPLAVKPPAVKPPVAKTRIVARASRALRPDTPVSPDALDSPDHAPSRALAALLRGRLRLALQPVRPLAAPDRLAFCEALARVPGPEGEMISAGRFAAALEARGLAPLLDRAALDGALALLGRDRGARISVNVSACTLGDARWMRRLEQAAQDDPDAARRLVVELTETAAAPAAEARRFRDRVGRAGPAFALDDFGSGHADATLARAVAPDIIKLDARLCAPGACARALDAAMVVARRLEAMTVGEGVETQADAARLAALGVDAAQGWWLGRPSLAAAA</sequence>
<feature type="region of interest" description="Disordered" evidence="1">
    <location>
        <begin position="86"/>
        <end position="108"/>
    </location>
</feature>
<dbReference type="PANTHER" id="PTHR33121">
    <property type="entry name" value="CYCLIC DI-GMP PHOSPHODIESTERASE PDEF"/>
    <property type="match status" value="1"/>
</dbReference>
<dbReference type="Proteomes" id="UP000199118">
    <property type="component" value="Unassembled WGS sequence"/>
</dbReference>
<dbReference type="AlphaFoldDB" id="A0A1H3E0H1"/>
<evidence type="ECO:0000256" key="1">
    <source>
        <dbReference type="SAM" id="MobiDB-lite"/>
    </source>
</evidence>
<dbReference type="PANTHER" id="PTHR33121:SF23">
    <property type="entry name" value="CYCLIC DI-GMP PHOSPHODIESTERASE PDEB"/>
    <property type="match status" value="1"/>
</dbReference>
<accession>A0A1H3E0H1</accession>
<evidence type="ECO:0000313" key="4">
    <source>
        <dbReference type="Proteomes" id="UP000199118"/>
    </source>
</evidence>
<dbReference type="CDD" id="cd01948">
    <property type="entry name" value="EAL"/>
    <property type="match status" value="1"/>
</dbReference>
<dbReference type="PROSITE" id="PS50883">
    <property type="entry name" value="EAL"/>
    <property type="match status" value="1"/>
</dbReference>
<dbReference type="InterPro" id="IPR050706">
    <property type="entry name" value="Cyclic-di-GMP_PDE-like"/>
</dbReference>
<reference evidence="3 4" key="1">
    <citation type="submission" date="2016-10" db="EMBL/GenBank/DDBJ databases">
        <authorList>
            <person name="de Groot N.N."/>
        </authorList>
    </citation>
    <scope>NUCLEOTIDE SEQUENCE [LARGE SCALE GENOMIC DNA]</scope>
    <source>
        <strain evidence="3 4">DSM 17890</strain>
    </source>
</reference>
<evidence type="ECO:0000259" key="2">
    <source>
        <dbReference type="PROSITE" id="PS50883"/>
    </source>
</evidence>
<dbReference type="GO" id="GO:0071111">
    <property type="term" value="F:cyclic-guanylate-specific phosphodiesterase activity"/>
    <property type="evidence" value="ECO:0007669"/>
    <property type="project" value="InterPro"/>
</dbReference>
<feature type="domain" description="EAL" evidence="2">
    <location>
        <begin position="106"/>
        <end position="343"/>
    </location>
</feature>
<protein>
    <submittedName>
        <fullName evidence="3">EAL domain, c-di-GMP-specific phosphodiesterase class I (Or its enzymatically inactive variant)</fullName>
    </submittedName>
</protein>
<dbReference type="STRING" id="356660.SAMN05444336_10915"/>
<name>A0A1H3E0H1_9RHOB</name>
<feature type="region of interest" description="Disordered" evidence="1">
    <location>
        <begin position="52"/>
        <end position="74"/>
    </location>
</feature>
<evidence type="ECO:0000313" key="3">
    <source>
        <dbReference type="EMBL" id="SDX72195.1"/>
    </source>
</evidence>
<dbReference type="SMART" id="SM00052">
    <property type="entry name" value="EAL"/>
    <property type="match status" value="1"/>
</dbReference>
<dbReference type="Gene3D" id="3.20.20.450">
    <property type="entry name" value="EAL domain"/>
    <property type="match status" value="1"/>
</dbReference>
<gene>
    <name evidence="3" type="ORF">SAMN05444336_10915</name>
</gene>
<dbReference type="OrthoDB" id="23692at2"/>
<feature type="compositionally biased region" description="Low complexity" evidence="1">
    <location>
        <begin position="56"/>
        <end position="74"/>
    </location>
</feature>